<evidence type="ECO:0000259" key="3">
    <source>
        <dbReference type="Pfam" id="PF06722"/>
    </source>
</evidence>
<proteinExistence type="inferred from homology"/>
<dbReference type="Gene3D" id="3.40.50.2000">
    <property type="entry name" value="Glycogen Phosphorylase B"/>
    <property type="match status" value="2"/>
</dbReference>
<dbReference type="GO" id="GO:0017000">
    <property type="term" value="P:antibiotic biosynthetic process"/>
    <property type="evidence" value="ECO:0007669"/>
    <property type="project" value="UniProtKB-ARBA"/>
</dbReference>
<sequence length="396" mass="43865">MLLERLVSKMKIAWFCIPAHGHTNPTLGLVKEMIDAGHEVTYFSFEKFREKIEGTGATFVPCDAYDLDIDAKDGGNRVGKDLAFSIELIVESTLAMDGLMGRVIPDMKPDLIVADSMAFSGKLAAMKFGIPYVCSTTTFAFNRYSAKYMDQGMRGLFSTLLALSKIKRQLKRLQAMGYPVKSFLELITNDNETNTIVYTSKEFQPYAETFSDKYCFIGPSIRPVKNPIEKAAEKTVYISMGTVVSNREMYENCVEALRGTDYQVIVSMGETTNEFTNLPENIQLYDSVDQMAVLNIADAFVTHCGMNSASEGLYFKVPLVLSPQTPEQWAVAKRTEELGAGVMLPASGRSVEEIKNAIEKVLNDGAYKAAATEISKGFKRCGGVKEARAFLEKIVK</sequence>
<dbReference type="InterPro" id="IPR010610">
    <property type="entry name" value="EryCIII-like_C"/>
</dbReference>
<reference evidence="4 5" key="1">
    <citation type="submission" date="2019-07" db="EMBL/GenBank/DDBJ databases">
        <title>Genomic Encyclopedia of Type Strains, Phase I: the one thousand microbial genomes (KMG-I) project.</title>
        <authorList>
            <person name="Kyrpides N."/>
        </authorList>
    </citation>
    <scope>NUCLEOTIDE SEQUENCE [LARGE SCALE GENOMIC DNA]</scope>
    <source>
        <strain evidence="4 5">DSM 13558</strain>
    </source>
</reference>
<dbReference type="Pfam" id="PF06722">
    <property type="entry name" value="EryCIII-like_C"/>
    <property type="match status" value="1"/>
</dbReference>
<accession>A0A562JL59</accession>
<keyword evidence="5" id="KW-1185">Reference proteome</keyword>
<dbReference type="InterPro" id="IPR006326">
    <property type="entry name" value="UDPGT_MGT-like"/>
</dbReference>
<dbReference type="RefSeq" id="WP_246145325.1">
    <property type="nucleotide sequence ID" value="NZ_VLKH01000001.1"/>
</dbReference>
<dbReference type="PANTHER" id="PTHR48050">
    <property type="entry name" value="STEROL 3-BETA-GLUCOSYLTRANSFERASE"/>
    <property type="match status" value="1"/>
</dbReference>
<dbReference type="SUPFAM" id="SSF53756">
    <property type="entry name" value="UDP-Glycosyltransferase/glycogen phosphorylase"/>
    <property type="match status" value="1"/>
</dbReference>
<dbReference type="CDD" id="cd03784">
    <property type="entry name" value="GT1_Gtf-like"/>
    <property type="match status" value="1"/>
</dbReference>
<evidence type="ECO:0000313" key="5">
    <source>
        <dbReference type="Proteomes" id="UP000315343"/>
    </source>
</evidence>
<dbReference type="EMBL" id="VLKH01000001">
    <property type="protein sequence ID" value="TWH83444.1"/>
    <property type="molecule type" value="Genomic_DNA"/>
</dbReference>
<dbReference type="InterPro" id="IPR050426">
    <property type="entry name" value="Glycosyltransferase_28"/>
</dbReference>
<evidence type="ECO:0000256" key="2">
    <source>
        <dbReference type="ARBA" id="ARBA00022679"/>
    </source>
</evidence>
<keyword evidence="2 4" id="KW-0808">Transferase</keyword>
<evidence type="ECO:0000313" key="4">
    <source>
        <dbReference type="EMBL" id="TWH83444.1"/>
    </source>
</evidence>
<dbReference type="Proteomes" id="UP000315343">
    <property type="component" value="Unassembled WGS sequence"/>
</dbReference>
<evidence type="ECO:0000256" key="1">
    <source>
        <dbReference type="ARBA" id="ARBA00009995"/>
    </source>
</evidence>
<feature type="domain" description="Erythromycin biosynthesis protein CIII-like C-terminal" evidence="3">
    <location>
        <begin position="255"/>
        <end position="375"/>
    </location>
</feature>
<dbReference type="FunFam" id="3.40.50.2000:FF:000072">
    <property type="entry name" value="Glycosyl transferase"/>
    <property type="match status" value="1"/>
</dbReference>
<dbReference type="NCBIfam" id="TIGR01426">
    <property type="entry name" value="MGT"/>
    <property type="match status" value="1"/>
</dbReference>
<comment type="caution">
    <text evidence="4">The sequence shown here is derived from an EMBL/GenBank/DDBJ whole genome shotgun (WGS) entry which is preliminary data.</text>
</comment>
<dbReference type="AlphaFoldDB" id="A0A562JL59"/>
<organism evidence="4 5">
    <name type="scientific">Sedimentibacter saalensis</name>
    <dbReference type="NCBI Taxonomy" id="130788"/>
    <lineage>
        <taxon>Bacteria</taxon>
        <taxon>Bacillati</taxon>
        <taxon>Bacillota</taxon>
        <taxon>Tissierellia</taxon>
        <taxon>Sedimentibacter</taxon>
    </lineage>
</organism>
<name>A0A562JL59_9FIRM</name>
<gene>
    <name evidence="4" type="ORF">LY60_00051</name>
</gene>
<dbReference type="GO" id="GO:0008194">
    <property type="term" value="F:UDP-glycosyltransferase activity"/>
    <property type="evidence" value="ECO:0007669"/>
    <property type="project" value="InterPro"/>
</dbReference>
<dbReference type="InterPro" id="IPR002213">
    <property type="entry name" value="UDP_glucos_trans"/>
</dbReference>
<dbReference type="PANTHER" id="PTHR48050:SF13">
    <property type="entry name" value="STEROL 3-BETA-GLUCOSYLTRANSFERASE UGT80A2"/>
    <property type="match status" value="1"/>
</dbReference>
<dbReference type="GO" id="GO:0016758">
    <property type="term" value="F:hexosyltransferase activity"/>
    <property type="evidence" value="ECO:0007669"/>
    <property type="project" value="InterPro"/>
</dbReference>
<protein>
    <submittedName>
        <fullName evidence="4">MGT family glycosyltransferase</fullName>
    </submittedName>
</protein>
<comment type="similarity">
    <text evidence="1">Belongs to the UDP-glycosyltransferase family.</text>
</comment>